<keyword evidence="1" id="KW-0812">Transmembrane</keyword>
<gene>
    <name evidence="2" type="ORF">FHX72_002306</name>
</gene>
<keyword evidence="3" id="KW-1185">Reference proteome</keyword>
<protein>
    <submittedName>
        <fullName evidence="2">Uncharacterized protein</fullName>
    </submittedName>
</protein>
<feature type="transmembrane region" description="Helical" evidence="1">
    <location>
        <begin position="47"/>
        <end position="65"/>
    </location>
</feature>
<dbReference type="RefSeq" id="WP_183625095.1">
    <property type="nucleotide sequence ID" value="NZ_JACHWJ010000003.1"/>
</dbReference>
<evidence type="ECO:0000313" key="2">
    <source>
        <dbReference type="EMBL" id="MBB2958161.1"/>
    </source>
</evidence>
<sequence length="126" mass="12962">MSMLFAVIATAVLAGIAVVQVLGALGKPVGHLLWGGQHETLPKKLRIGSALSLLLYAAFAVLLLCRAGALPGGNSAFVVVATWALFGYFVIGIVMNGISRSRAERATMTLACLALAALTLGVALEI</sequence>
<organism evidence="2 3">
    <name type="scientific">Pseudoclavibacter helvolus</name>
    <dbReference type="NCBI Taxonomy" id="255205"/>
    <lineage>
        <taxon>Bacteria</taxon>
        <taxon>Bacillati</taxon>
        <taxon>Actinomycetota</taxon>
        <taxon>Actinomycetes</taxon>
        <taxon>Micrococcales</taxon>
        <taxon>Microbacteriaceae</taxon>
        <taxon>Pseudoclavibacter</taxon>
    </lineage>
</organism>
<keyword evidence="1" id="KW-1133">Transmembrane helix</keyword>
<accession>A0A7W4UPD2</accession>
<feature type="transmembrane region" description="Helical" evidence="1">
    <location>
        <begin position="77"/>
        <end position="99"/>
    </location>
</feature>
<evidence type="ECO:0000313" key="3">
    <source>
        <dbReference type="Proteomes" id="UP000545286"/>
    </source>
</evidence>
<proteinExistence type="predicted"/>
<evidence type="ECO:0000256" key="1">
    <source>
        <dbReference type="SAM" id="Phobius"/>
    </source>
</evidence>
<dbReference type="Proteomes" id="UP000545286">
    <property type="component" value="Unassembled WGS sequence"/>
</dbReference>
<name>A0A7W4UPD2_9MICO</name>
<keyword evidence="1" id="KW-0472">Membrane</keyword>
<comment type="caution">
    <text evidence="2">The sequence shown here is derived from an EMBL/GenBank/DDBJ whole genome shotgun (WGS) entry which is preliminary data.</text>
</comment>
<dbReference type="EMBL" id="JACHWJ010000003">
    <property type="protein sequence ID" value="MBB2958161.1"/>
    <property type="molecule type" value="Genomic_DNA"/>
</dbReference>
<reference evidence="2 3" key="1">
    <citation type="submission" date="2020-08" db="EMBL/GenBank/DDBJ databases">
        <title>Sequencing the genomes of 1000 actinobacteria strains.</title>
        <authorList>
            <person name="Klenk H.-P."/>
        </authorList>
    </citation>
    <scope>NUCLEOTIDE SEQUENCE [LARGE SCALE GENOMIC DNA]</scope>
    <source>
        <strain evidence="2 3">DSM 20419</strain>
    </source>
</reference>
<dbReference type="AlphaFoldDB" id="A0A7W4UPD2"/>